<dbReference type="GeneID" id="92081789"/>
<gene>
    <name evidence="6" type="ORF">PG986_012505</name>
</gene>
<comment type="caution">
    <text evidence="6">The sequence shown here is derived from an EMBL/GenBank/DDBJ whole genome shotgun (WGS) entry which is preliminary data.</text>
</comment>
<dbReference type="InterPro" id="IPR036291">
    <property type="entry name" value="NAD(P)-bd_dom_sf"/>
</dbReference>
<protein>
    <submittedName>
        <fullName evidence="6">Pyrroline-5-carboxylate reductase</fullName>
    </submittedName>
</protein>
<dbReference type="InterPro" id="IPR028939">
    <property type="entry name" value="P5C_Rdtase_cat_N"/>
</dbReference>
<reference evidence="6 7" key="1">
    <citation type="submission" date="2023-01" db="EMBL/GenBank/DDBJ databases">
        <title>Analysis of 21 Apiospora genomes using comparative genomics revels a genus with tremendous synthesis potential of carbohydrate active enzymes and secondary metabolites.</title>
        <authorList>
            <person name="Sorensen T."/>
        </authorList>
    </citation>
    <scope>NUCLEOTIDE SEQUENCE [LARGE SCALE GENOMIC DNA]</scope>
    <source>
        <strain evidence="6 7">CBS 24483</strain>
    </source>
</reference>
<evidence type="ECO:0000256" key="1">
    <source>
        <dbReference type="ARBA" id="ARBA00005525"/>
    </source>
</evidence>
<dbReference type="SUPFAM" id="SSF51735">
    <property type="entry name" value="NAD(P)-binding Rossmann-fold domains"/>
    <property type="match status" value="1"/>
</dbReference>
<keyword evidence="7" id="KW-1185">Reference proteome</keyword>
<dbReference type="Gene3D" id="1.10.3730.10">
    <property type="entry name" value="ProC C-terminal domain-like"/>
    <property type="match status" value="1"/>
</dbReference>
<dbReference type="SUPFAM" id="SSF48179">
    <property type="entry name" value="6-phosphogluconate dehydrogenase C-terminal domain-like"/>
    <property type="match status" value="1"/>
</dbReference>
<feature type="region of interest" description="Disordered" evidence="3">
    <location>
        <begin position="28"/>
        <end position="47"/>
    </location>
</feature>
<dbReference type="PANTHER" id="PTHR11645">
    <property type="entry name" value="PYRROLINE-5-CARBOXYLATE REDUCTASE"/>
    <property type="match status" value="1"/>
</dbReference>
<dbReference type="Pfam" id="PF03807">
    <property type="entry name" value="F420_oxidored"/>
    <property type="match status" value="1"/>
</dbReference>
<evidence type="ECO:0000259" key="5">
    <source>
        <dbReference type="Pfam" id="PF14748"/>
    </source>
</evidence>
<feature type="domain" description="Pyrroline-5-carboxylate reductase dimerisation" evidence="5">
    <location>
        <begin position="239"/>
        <end position="315"/>
    </location>
</feature>
<dbReference type="PANTHER" id="PTHR11645:SF0">
    <property type="entry name" value="PYRROLINE-5-CARBOXYLATE REDUCTASE 3"/>
    <property type="match status" value="1"/>
</dbReference>
<dbReference type="InterPro" id="IPR008927">
    <property type="entry name" value="6-PGluconate_DH-like_C_sf"/>
</dbReference>
<organism evidence="6 7">
    <name type="scientific">Apiospora aurea</name>
    <dbReference type="NCBI Taxonomy" id="335848"/>
    <lineage>
        <taxon>Eukaryota</taxon>
        <taxon>Fungi</taxon>
        <taxon>Dikarya</taxon>
        <taxon>Ascomycota</taxon>
        <taxon>Pezizomycotina</taxon>
        <taxon>Sordariomycetes</taxon>
        <taxon>Xylariomycetidae</taxon>
        <taxon>Amphisphaeriales</taxon>
        <taxon>Apiosporaceae</taxon>
        <taxon>Apiospora</taxon>
    </lineage>
</organism>
<sequence>MTVDLEPTMAVIGCGSLGSAILQRVLETSNEQPQSEQGDGSDSGSEEPLLPTRFLACVRTAESASRLEGQFAAYNNTKDDKKVVNIWRADRNVEAVRQASAVILGCQPSQVAQVVAEKGMTDALRGKLVLNICAGITDTVLWEMISRQPPSSSGVSGADAAERKREEYYFVHAMPNAASLVGQSETIVNPRPAGFPERYNVLTDWILGSIGHVTELPHNLMAAGTITAGCAVGFYAPSPRGGKAAGLDGDLALRMAAQAMKGAAEMVLAQNKTPDDLIKEVATPGGCTARGLQVLAGKERAGNVATAFEMAMKKALARIFELEASSNGNSS</sequence>
<dbReference type="EMBL" id="JAQQWE010000008">
    <property type="protein sequence ID" value="KAK7943392.1"/>
    <property type="molecule type" value="Genomic_DNA"/>
</dbReference>
<evidence type="ECO:0000256" key="3">
    <source>
        <dbReference type="SAM" id="MobiDB-lite"/>
    </source>
</evidence>
<accession>A0ABR1Q062</accession>
<keyword evidence="2" id="KW-0560">Oxidoreductase</keyword>
<feature type="domain" description="Pyrroline-5-carboxylate reductase catalytic N-terminal" evidence="4">
    <location>
        <begin position="9"/>
        <end position="135"/>
    </location>
</feature>
<dbReference type="Pfam" id="PF14748">
    <property type="entry name" value="P5CR_dimer"/>
    <property type="match status" value="1"/>
</dbReference>
<name>A0ABR1Q062_9PEZI</name>
<dbReference type="Gene3D" id="3.40.50.720">
    <property type="entry name" value="NAD(P)-binding Rossmann-like Domain"/>
    <property type="match status" value="1"/>
</dbReference>
<comment type="similarity">
    <text evidence="1">Belongs to the pyrroline-5-carboxylate reductase family.</text>
</comment>
<dbReference type="Proteomes" id="UP001391051">
    <property type="component" value="Unassembled WGS sequence"/>
</dbReference>
<dbReference type="RefSeq" id="XP_066695423.1">
    <property type="nucleotide sequence ID" value="XM_066848727.1"/>
</dbReference>
<dbReference type="InterPro" id="IPR029036">
    <property type="entry name" value="P5CR_dimer"/>
</dbReference>
<proteinExistence type="inferred from homology"/>
<evidence type="ECO:0000313" key="6">
    <source>
        <dbReference type="EMBL" id="KAK7943392.1"/>
    </source>
</evidence>
<evidence type="ECO:0000259" key="4">
    <source>
        <dbReference type="Pfam" id="PF03807"/>
    </source>
</evidence>
<evidence type="ECO:0000256" key="2">
    <source>
        <dbReference type="ARBA" id="ARBA00023002"/>
    </source>
</evidence>
<feature type="compositionally biased region" description="Low complexity" evidence="3">
    <location>
        <begin position="32"/>
        <end position="47"/>
    </location>
</feature>
<evidence type="ECO:0000313" key="7">
    <source>
        <dbReference type="Proteomes" id="UP001391051"/>
    </source>
</evidence>